<feature type="chain" id="PRO_5022965152" evidence="1">
    <location>
        <begin position="22"/>
        <end position="147"/>
    </location>
</feature>
<proteinExistence type="predicted"/>
<dbReference type="Pfam" id="PF04314">
    <property type="entry name" value="PCuAC"/>
    <property type="match status" value="1"/>
</dbReference>
<dbReference type="Proteomes" id="UP000323164">
    <property type="component" value="Unassembled WGS sequence"/>
</dbReference>
<dbReference type="InterPro" id="IPR058248">
    <property type="entry name" value="Lxx211020-like"/>
</dbReference>
<name>A0A5D8YW74_9GAMM</name>
<keyword evidence="1" id="KW-0732">Signal</keyword>
<dbReference type="PANTHER" id="PTHR36302">
    <property type="entry name" value="BLR7088 PROTEIN"/>
    <property type="match status" value="1"/>
</dbReference>
<gene>
    <name evidence="2" type="ORF">FW784_12130</name>
</gene>
<dbReference type="InterPro" id="IPR036182">
    <property type="entry name" value="PCuAC_sf"/>
</dbReference>
<accession>A0A5D8YW74</accession>
<evidence type="ECO:0000256" key="1">
    <source>
        <dbReference type="SAM" id="SignalP"/>
    </source>
</evidence>
<evidence type="ECO:0000313" key="3">
    <source>
        <dbReference type="Proteomes" id="UP000323164"/>
    </source>
</evidence>
<evidence type="ECO:0000313" key="2">
    <source>
        <dbReference type="EMBL" id="TZF86607.1"/>
    </source>
</evidence>
<organism evidence="2 3">
    <name type="scientific">Cognatilysobacter lacus</name>
    <dbReference type="NCBI Taxonomy" id="1643323"/>
    <lineage>
        <taxon>Bacteria</taxon>
        <taxon>Pseudomonadati</taxon>
        <taxon>Pseudomonadota</taxon>
        <taxon>Gammaproteobacteria</taxon>
        <taxon>Lysobacterales</taxon>
        <taxon>Lysobacteraceae</taxon>
        <taxon>Cognatilysobacter</taxon>
    </lineage>
</organism>
<reference evidence="2 3" key="1">
    <citation type="submission" date="2019-08" db="EMBL/GenBank/DDBJ databases">
        <title>Draft genome sequence of Lysobacter sp. UKS-15.</title>
        <authorList>
            <person name="Im W.-T."/>
        </authorList>
    </citation>
    <scope>NUCLEOTIDE SEQUENCE [LARGE SCALE GENOMIC DNA]</scope>
    <source>
        <strain evidence="2 3">UKS-15</strain>
    </source>
</reference>
<dbReference type="SUPFAM" id="SSF110087">
    <property type="entry name" value="DR1885-like metal-binding protein"/>
    <property type="match status" value="1"/>
</dbReference>
<dbReference type="PANTHER" id="PTHR36302:SF1">
    <property type="entry name" value="COPPER CHAPERONE PCU(A)C"/>
    <property type="match status" value="1"/>
</dbReference>
<dbReference type="RefSeq" id="WP_149353601.1">
    <property type="nucleotide sequence ID" value="NZ_VTRV01000166.1"/>
</dbReference>
<comment type="caution">
    <text evidence="2">The sequence shown here is derived from an EMBL/GenBank/DDBJ whole genome shotgun (WGS) entry which is preliminary data.</text>
</comment>
<sequence>MRTIVLFAASLLLAFASFAPASGRHACAPVVTGAWVRMTPMMPMGAGFFTLTNPCRADIVLVGAASPRFGNASMHETRIEGGISRMRALDNVVLRPGQRVAFLPGGRHLMLMAPDARVSPGHKVRVDLRLRDGRRLPVDFDVRSAAR</sequence>
<dbReference type="EMBL" id="VTRV01000166">
    <property type="protein sequence ID" value="TZF86607.1"/>
    <property type="molecule type" value="Genomic_DNA"/>
</dbReference>
<keyword evidence="3" id="KW-1185">Reference proteome</keyword>
<dbReference type="Gene3D" id="2.60.40.1890">
    <property type="entry name" value="PCu(A)C copper chaperone"/>
    <property type="match status" value="1"/>
</dbReference>
<dbReference type="AlphaFoldDB" id="A0A5D8YW74"/>
<dbReference type="OrthoDB" id="9796962at2"/>
<feature type="signal peptide" evidence="1">
    <location>
        <begin position="1"/>
        <end position="21"/>
    </location>
</feature>
<protein>
    <submittedName>
        <fullName evidence="2">Copper chaperone PCu(A)C</fullName>
    </submittedName>
</protein>
<dbReference type="InterPro" id="IPR007410">
    <property type="entry name" value="LpqE-like"/>
</dbReference>